<dbReference type="RefSeq" id="WP_344307365.1">
    <property type="nucleotide sequence ID" value="NZ_BAAANY010000002.1"/>
</dbReference>
<accession>A0ABP4S0V8</accession>
<evidence type="ECO:0000313" key="4">
    <source>
        <dbReference type="EMBL" id="GAA1661722.1"/>
    </source>
</evidence>
<dbReference type="SMART" id="SM00248">
    <property type="entry name" value="ANK"/>
    <property type="match status" value="4"/>
</dbReference>
<keyword evidence="1" id="KW-0677">Repeat</keyword>
<dbReference type="InterPro" id="IPR050745">
    <property type="entry name" value="Multifunctional_regulatory"/>
</dbReference>
<keyword evidence="2 3" id="KW-0040">ANK repeat</keyword>
<proteinExistence type="predicted"/>
<dbReference type="PANTHER" id="PTHR24189:SF50">
    <property type="entry name" value="ANKYRIN REPEAT AND SOCS BOX PROTEIN 2"/>
    <property type="match status" value="1"/>
</dbReference>
<name>A0ABP4S0V8_9ACTN</name>
<organism evidence="4 5">
    <name type="scientific">Fodinicola feengrottensis</name>
    <dbReference type="NCBI Taxonomy" id="435914"/>
    <lineage>
        <taxon>Bacteria</taxon>
        <taxon>Bacillati</taxon>
        <taxon>Actinomycetota</taxon>
        <taxon>Actinomycetes</taxon>
        <taxon>Mycobacteriales</taxon>
        <taxon>Fodinicola</taxon>
    </lineage>
</organism>
<dbReference type="EMBL" id="BAAANY010000002">
    <property type="protein sequence ID" value="GAA1661722.1"/>
    <property type="molecule type" value="Genomic_DNA"/>
</dbReference>
<gene>
    <name evidence="4" type="ORF">GCM10009765_09070</name>
</gene>
<comment type="caution">
    <text evidence="4">The sequence shown here is derived from an EMBL/GenBank/DDBJ whole genome shotgun (WGS) entry which is preliminary data.</text>
</comment>
<dbReference type="PANTHER" id="PTHR24189">
    <property type="entry name" value="MYOTROPHIN"/>
    <property type="match status" value="1"/>
</dbReference>
<evidence type="ECO:0000256" key="1">
    <source>
        <dbReference type="ARBA" id="ARBA00022737"/>
    </source>
</evidence>
<dbReference type="Gene3D" id="1.25.40.20">
    <property type="entry name" value="Ankyrin repeat-containing domain"/>
    <property type="match status" value="3"/>
</dbReference>
<sequence length="499" mass="53938">MSTVPLPADPSLANLRNRARALQRAVRAQDPDALAQVAEHHRDQLSGADFPLSAAQLVIARSYGFASWPRLKHHLDVVDTFRRDPDVASDADTDDLADQFCRLACLIYSPDDGPERWARAANLLAEHPQIRRASMWAAAAAADPEAVRDLLAADPSLVHRQGGPHRWEPLFTLAYSRLGGGSPLETAQLLLDAGADPNAGYLWKGLPIPFTVLTGAFGEGEQGPGKQPRHPRSLALARLLLDAGADPNDGQTLYNRMFFPDNDHLELLFQYGLGTGDGGPWKARMGDTVQSPAEMVRMQLSWAIKSGFAARVRLLIDHGVDIRRPFTDLGRTYRDRRSPVQTASAQGYREIVDLLVAAGAPRPSASPAQELVAAFLAADKLAVTRLRAENPGLLEDVRPGLMVRAAATGNTEAVAIVAEAGIEVNELFEESTALHDAAWRGDIPILRALLAVGADPNVRDSRFDATPLGWAEHGHRPEAVDVLAPVTEPLAATWPAEGQ</sequence>
<dbReference type="PROSITE" id="PS50297">
    <property type="entry name" value="ANK_REP_REGION"/>
    <property type="match status" value="1"/>
</dbReference>
<dbReference type="Pfam" id="PF12796">
    <property type="entry name" value="Ank_2"/>
    <property type="match status" value="1"/>
</dbReference>
<dbReference type="Proteomes" id="UP001500618">
    <property type="component" value="Unassembled WGS sequence"/>
</dbReference>
<reference evidence="5" key="1">
    <citation type="journal article" date="2019" name="Int. J. Syst. Evol. Microbiol.">
        <title>The Global Catalogue of Microorganisms (GCM) 10K type strain sequencing project: providing services to taxonomists for standard genome sequencing and annotation.</title>
        <authorList>
            <consortium name="The Broad Institute Genomics Platform"/>
            <consortium name="The Broad Institute Genome Sequencing Center for Infectious Disease"/>
            <person name="Wu L."/>
            <person name="Ma J."/>
        </authorList>
    </citation>
    <scope>NUCLEOTIDE SEQUENCE [LARGE SCALE GENOMIC DNA]</scope>
    <source>
        <strain evidence="5">JCM 14718</strain>
    </source>
</reference>
<feature type="repeat" description="ANK" evidence="3">
    <location>
        <begin position="429"/>
        <end position="461"/>
    </location>
</feature>
<dbReference type="InterPro" id="IPR036770">
    <property type="entry name" value="Ankyrin_rpt-contain_sf"/>
</dbReference>
<evidence type="ECO:0000256" key="2">
    <source>
        <dbReference type="ARBA" id="ARBA00023043"/>
    </source>
</evidence>
<keyword evidence="5" id="KW-1185">Reference proteome</keyword>
<dbReference type="PROSITE" id="PS50088">
    <property type="entry name" value="ANK_REPEAT"/>
    <property type="match status" value="1"/>
</dbReference>
<evidence type="ECO:0000313" key="5">
    <source>
        <dbReference type="Proteomes" id="UP001500618"/>
    </source>
</evidence>
<dbReference type="InterPro" id="IPR002110">
    <property type="entry name" value="Ankyrin_rpt"/>
</dbReference>
<protein>
    <submittedName>
        <fullName evidence="4">Ankyrin repeat domain-containing protein</fullName>
    </submittedName>
</protein>
<evidence type="ECO:0000256" key="3">
    <source>
        <dbReference type="PROSITE-ProRule" id="PRU00023"/>
    </source>
</evidence>
<dbReference type="SUPFAM" id="SSF48403">
    <property type="entry name" value="Ankyrin repeat"/>
    <property type="match status" value="1"/>
</dbReference>